<dbReference type="Proteomes" id="UP001185012">
    <property type="component" value="Unassembled WGS sequence"/>
</dbReference>
<keyword evidence="2" id="KW-1185">Reference proteome</keyword>
<protein>
    <submittedName>
        <fullName evidence="1">Uncharacterized protein</fullName>
    </submittedName>
</protein>
<proteinExistence type="predicted"/>
<gene>
    <name evidence="1" type="ORF">JOE21_003443</name>
</gene>
<accession>A0ABU1IRL3</accession>
<comment type="caution">
    <text evidence="1">The sequence shown here is derived from an EMBL/GenBank/DDBJ whole genome shotgun (WGS) entry which is preliminary data.</text>
</comment>
<dbReference type="EMBL" id="JAVDQG010000009">
    <property type="protein sequence ID" value="MDR6227428.1"/>
    <property type="molecule type" value="Genomic_DNA"/>
</dbReference>
<evidence type="ECO:0000313" key="2">
    <source>
        <dbReference type="Proteomes" id="UP001185012"/>
    </source>
</evidence>
<name>A0ABU1IRL3_9BACL</name>
<evidence type="ECO:0000313" key="1">
    <source>
        <dbReference type="EMBL" id="MDR6227428.1"/>
    </source>
</evidence>
<organism evidence="1 2">
    <name type="scientific">Desmospora profundinema</name>
    <dbReference type="NCBI Taxonomy" id="1571184"/>
    <lineage>
        <taxon>Bacteria</taxon>
        <taxon>Bacillati</taxon>
        <taxon>Bacillota</taxon>
        <taxon>Bacilli</taxon>
        <taxon>Bacillales</taxon>
        <taxon>Thermoactinomycetaceae</taxon>
        <taxon>Desmospora</taxon>
    </lineage>
</organism>
<sequence length="92" mass="10403">MDRLAHLKKVFGSDLEPDQIISVPRDIREAVCLHVNEEVDVTHTSIRPVFDEQDVLLKPLPDQPDTWAGQCVQCGKVYVMDHKASTEPQPPE</sequence>
<dbReference type="RefSeq" id="WP_309868455.1">
    <property type="nucleotide sequence ID" value="NZ_JAVDQG010000009.1"/>
</dbReference>
<reference evidence="1 2" key="1">
    <citation type="submission" date="2023-07" db="EMBL/GenBank/DDBJ databases">
        <title>Genomic Encyclopedia of Type Strains, Phase IV (KMG-IV): sequencing the most valuable type-strain genomes for metagenomic binning, comparative biology and taxonomic classification.</title>
        <authorList>
            <person name="Goeker M."/>
        </authorList>
    </citation>
    <scope>NUCLEOTIDE SEQUENCE [LARGE SCALE GENOMIC DNA]</scope>
    <source>
        <strain evidence="1 2">DSM 45903</strain>
    </source>
</reference>